<organism evidence="8 9">
    <name type="scientific">Stappia indica</name>
    <dbReference type="NCBI Taxonomy" id="538381"/>
    <lineage>
        <taxon>Bacteria</taxon>
        <taxon>Pseudomonadati</taxon>
        <taxon>Pseudomonadota</taxon>
        <taxon>Alphaproteobacteria</taxon>
        <taxon>Hyphomicrobiales</taxon>
        <taxon>Stappiaceae</taxon>
        <taxon>Stappia</taxon>
    </lineage>
</organism>
<reference evidence="8 9" key="1">
    <citation type="submission" date="2019-12" db="EMBL/GenBank/DDBJ databases">
        <title>The genome of Stappia indica PHM037.</title>
        <authorList>
            <person name="Kacar D."/>
            <person name="Galan B."/>
            <person name="Canedo L."/>
            <person name="Rodriguez P."/>
            <person name="de la Calle F."/>
            <person name="Garcia J.L."/>
        </authorList>
    </citation>
    <scope>NUCLEOTIDE SEQUENCE [LARGE SCALE GENOMIC DNA]</scope>
    <source>
        <strain evidence="8 9">PHM037</strain>
    </source>
</reference>
<evidence type="ECO:0000256" key="7">
    <source>
        <dbReference type="ARBA" id="ARBA00023002"/>
    </source>
</evidence>
<dbReference type="PANTHER" id="PTHR42802:SF1">
    <property type="entry name" value="L-ORNITHINE N(5)-MONOOXYGENASE"/>
    <property type="match status" value="1"/>
</dbReference>
<evidence type="ECO:0000256" key="5">
    <source>
        <dbReference type="ARBA" id="ARBA00022827"/>
    </source>
</evidence>
<name>A0A857CDK1_9HYPH</name>
<dbReference type="SUPFAM" id="SSF51905">
    <property type="entry name" value="FAD/NAD(P)-binding domain"/>
    <property type="match status" value="1"/>
</dbReference>
<dbReference type="RefSeq" id="WP_158195918.1">
    <property type="nucleotide sequence ID" value="NZ_CP046908.1"/>
</dbReference>
<accession>A0A857CDK1</accession>
<dbReference type="Pfam" id="PF13434">
    <property type="entry name" value="Lys_Orn_oxgnase"/>
    <property type="match status" value="1"/>
</dbReference>
<dbReference type="GO" id="GO:0004497">
    <property type="term" value="F:monooxygenase activity"/>
    <property type="evidence" value="ECO:0007669"/>
    <property type="project" value="UniProtKB-KW"/>
</dbReference>
<dbReference type="Proteomes" id="UP000435648">
    <property type="component" value="Chromosome"/>
</dbReference>
<dbReference type="PANTHER" id="PTHR42802">
    <property type="entry name" value="MONOOXYGENASE"/>
    <property type="match status" value="1"/>
</dbReference>
<dbReference type="OrthoDB" id="7527071at2"/>
<evidence type="ECO:0000313" key="9">
    <source>
        <dbReference type="Proteomes" id="UP000435648"/>
    </source>
</evidence>
<keyword evidence="8" id="KW-0503">Monooxygenase</keyword>
<evidence type="ECO:0000256" key="4">
    <source>
        <dbReference type="ARBA" id="ARBA00022630"/>
    </source>
</evidence>
<comment type="similarity">
    <text evidence="3">Belongs to the lysine N(6)-hydroxylase/L-ornithine N(5)-oxygenase family.</text>
</comment>
<protein>
    <submittedName>
        <fullName evidence="8">SidA/IucD/PvdA family monooxygenase</fullName>
    </submittedName>
</protein>
<evidence type="ECO:0000313" key="8">
    <source>
        <dbReference type="EMBL" id="QGZ37100.1"/>
    </source>
</evidence>
<keyword evidence="6" id="KW-0521">NADP</keyword>
<evidence type="ECO:0000256" key="2">
    <source>
        <dbReference type="ARBA" id="ARBA00004924"/>
    </source>
</evidence>
<dbReference type="KEGG" id="siw:GH266_22920"/>
<keyword evidence="7" id="KW-0560">Oxidoreductase</keyword>
<proteinExistence type="inferred from homology"/>
<dbReference type="EMBL" id="CP046908">
    <property type="protein sequence ID" value="QGZ37100.1"/>
    <property type="molecule type" value="Genomic_DNA"/>
</dbReference>
<keyword evidence="5" id="KW-0274">FAD</keyword>
<evidence type="ECO:0000256" key="1">
    <source>
        <dbReference type="ARBA" id="ARBA00001974"/>
    </source>
</evidence>
<dbReference type="Gene3D" id="3.50.50.60">
    <property type="entry name" value="FAD/NAD(P)-binding domain"/>
    <property type="match status" value="1"/>
</dbReference>
<keyword evidence="4" id="KW-0285">Flavoprotein</keyword>
<dbReference type="InterPro" id="IPR025700">
    <property type="entry name" value="Lys/Orn_oxygenase"/>
</dbReference>
<comment type="cofactor">
    <cofactor evidence="1">
        <name>FAD</name>
        <dbReference type="ChEBI" id="CHEBI:57692"/>
    </cofactor>
</comment>
<evidence type="ECO:0000256" key="3">
    <source>
        <dbReference type="ARBA" id="ARBA00007588"/>
    </source>
</evidence>
<dbReference type="AlphaFoldDB" id="A0A857CDK1"/>
<comment type="pathway">
    <text evidence="2">Siderophore biosynthesis.</text>
</comment>
<sequence length="453" mass="51509">MTSQSVQSAEGHVFDIIGIGIGPFNLGLACLTQPIRDLDCLFLERKDQFNWHEGTLLETATLQTPFLCDLVTLADPTSEFSFLNYLKQTGRIYAFYAFLLDTENFFLLRNEFNKYYRWAASRLDNVVFNREVEAVEYDDKAGVYRVTSFNTKMGQRKVLLARRIVLGSGMSPALPAPCEPLRGTLLHSADYLRNREAVRQRKSITVVGSGQSAAEVYHDLLSDIDRYGYRLNWVTRSSRLVPRELTKFTLQMTTPDYADYFFSLSRPKREDLVRAMQAIFKGVNPSLINDIYDLRYRKLLGGDVDMMLISNTEVEACTHDAASDSFRVTFRQVEEEKSFELETDVLIMGTGYRFRMPDYLKPISDRINWCGEGRFAVARNCSIDKEGSEIFVQNAEIHADSYLPPDLGQSCYRNSVIIREVLGKEYYPVERSLAFQRFSSLADGIAAAVSAGG</sequence>
<gene>
    <name evidence="8" type="ORF">GH266_22920</name>
</gene>
<evidence type="ECO:0000256" key="6">
    <source>
        <dbReference type="ARBA" id="ARBA00022857"/>
    </source>
</evidence>
<dbReference type="InterPro" id="IPR036188">
    <property type="entry name" value="FAD/NAD-bd_sf"/>
</dbReference>